<dbReference type="Gene3D" id="1.10.10.10">
    <property type="entry name" value="Winged helix-like DNA-binding domain superfamily/Winged helix DNA-binding domain"/>
    <property type="match status" value="1"/>
</dbReference>
<feature type="domain" description="Integrase catalytic" evidence="1">
    <location>
        <begin position="243"/>
        <end position="459"/>
    </location>
</feature>
<dbReference type="Gene3D" id="1.10.10.60">
    <property type="entry name" value="Homeodomain-like"/>
    <property type="match status" value="2"/>
</dbReference>
<dbReference type="InterPro" id="IPR001584">
    <property type="entry name" value="Integrase_cat-core"/>
</dbReference>
<dbReference type="GO" id="GO:0004803">
    <property type="term" value="F:transposase activity"/>
    <property type="evidence" value="ECO:0007669"/>
    <property type="project" value="InterPro"/>
</dbReference>
<evidence type="ECO:0000313" key="3">
    <source>
        <dbReference type="EMBL" id="MBT9291327.1"/>
    </source>
</evidence>
<proteinExistence type="predicted"/>
<evidence type="ECO:0000259" key="1">
    <source>
        <dbReference type="PROSITE" id="PS50994"/>
    </source>
</evidence>
<name>A0A947DA57_9HYPH</name>
<gene>
    <name evidence="3" type="ORF">KL771_17805</name>
</gene>
<dbReference type="InterPro" id="IPR036388">
    <property type="entry name" value="WH-like_DNA-bd_sf"/>
</dbReference>
<dbReference type="EMBL" id="JAHHZF010000008">
    <property type="protein sequence ID" value="MBT9291327.1"/>
    <property type="molecule type" value="Genomic_DNA"/>
</dbReference>
<dbReference type="Pfam" id="PF02914">
    <property type="entry name" value="DDE_2"/>
    <property type="match status" value="1"/>
</dbReference>
<sequence length="641" mass="70900">MKEWFTVADLLAIGPAPLPMSESALKRHIAECGWRERHEQARLEAGPGREGGTWHYHHSLFPAEVRARLLARQAPMAETAAARREAVSKSLWERFDALPEKARAEAARRLAVVDQVRQLAAGMTRQCAVALAAREADISTSTLWTWLRQAEEVPPADRLPALAPKHVGRIATADIHPDAWDMIRADWLRPEAPTFEACARRMRAAAAEHGWSPIPSDKTLKRRLDAIPRAVQMLARKGAHAVEAVFPHQTRDRSIFTAMEAITADGHKFDVFVKWGDGSIGRPIMAAIQDLYSGMILAHRIGESENWTLVRHALADMVESWGIPERATLDNGRAWASKWLSGGAKTRYRFKIRDDDPTGLLPLLGVQIAWAKPYHGQSKPIERAFRDMCDDIAKHPRFAGAYTGNNPAAKPENYGAKAIPIETFRDVVAAEIAAHNRRPGRKTQTARGRSFHETFAESYASALVKRATEAQRRMLLLAAEGVTCRAPTGEVQLAGNRYWAEPLADLAGHKVTVRFDPDDLLAGVSVYRLDGRYVATAPCIEATGFADAAAAQEHARRKRQWMRAQRELLAAERRMTIDEVAALMPEPAPYQAPEQRVVKLVANGGRAPQPGQFDEEAFGAALRQLAEAGADTVTPFRRPGA</sequence>
<dbReference type="GO" id="GO:0015074">
    <property type="term" value="P:DNA integration"/>
    <property type="evidence" value="ECO:0007669"/>
    <property type="project" value="InterPro"/>
</dbReference>
<dbReference type="InterPro" id="IPR004189">
    <property type="entry name" value="Phage_Mu_transposase"/>
</dbReference>
<dbReference type="InterPro" id="IPR015378">
    <property type="entry name" value="Transposase-like_Mu_C"/>
</dbReference>
<dbReference type="SUPFAM" id="SSF53098">
    <property type="entry name" value="Ribonuclease H-like"/>
    <property type="match status" value="1"/>
</dbReference>
<dbReference type="GO" id="GO:0003677">
    <property type="term" value="F:DNA binding"/>
    <property type="evidence" value="ECO:0007669"/>
    <property type="project" value="InterPro"/>
</dbReference>
<dbReference type="Pfam" id="PF09299">
    <property type="entry name" value="Mu-transpos_C"/>
    <property type="match status" value="1"/>
</dbReference>
<dbReference type="InterPro" id="IPR009057">
    <property type="entry name" value="Homeodomain-like_sf"/>
</dbReference>
<dbReference type="RefSeq" id="WP_261969883.1">
    <property type="nucleotide sequence ID" value="NZ_JAHHZF010000008.1"/>
</dbReference>
<dbReference type="Pfam" id="PF09039">
    <property type="entry name" value="HTH_Tnp_Mu_2"/>
    <property type="match status" value="1"/>
</dbReference>
<dbReference type="SUPFAM" id="SSF46689">
    <property type="entry name" value="Homeodomain-like"/>
    <property type="match status" value="2"/>
</dbReference>
<dbReference type="InterPro" id="IPR036397">
    <property type="entry name" value="RNaseH_sf"/>
</dbReference>
<reference evidence="3 4" key="1">
    <citation type="submission" date="2021-06" db="EMBL/GenBank/DDBJ databases">
        <authorList>
            <person name="Grouzdev D.S."/>
            <person name="Koziaeva V."/>
        </authorList>
    </citation>
    <scope>NUCLEOTIDE SEQUENCE [LARGE SCALE GENOMIC DNA]</scope>
    <source>
        <strain evidence="3 4">22</strain>
    </source>
</reference>
<dbReference type="SUPFAM" id="SSF50610">
    <property type="entry name" value="mu transposase, C-terminal domain"/>
    <property type="match status" value="1"/>
</dbReference>
<accession>A0A947DA57</accession>
<dbReference type="AlphaFoldDB" id="A0A947DA57"/>
<dbReference type="InterPro" id="IPR015126">
    <property type="entry name" value="Mu_I-gamma"/>
</dbReference>
<dbReference type="GO" id="GO:0006313">
    <property type="term" value="P:DNA transposition"/>
    <property type="evidence" value="ECO:0007669"/>
    <property type="project" value="InterPro"/>
</dbReference>
<evidence type="ECO:0000259" key="2">
    <source>
        <dbReference type="PROSITE" id="PS51702"/>
    </source>
</evidence>
<dbReference type="Gene3D" id="2.30.30.130">
    <property type="entry name" value="Transposase, Mu, C-terminal"/>
    <property type="match status" value="1"/>
</dbReference>
<organism evidence="3 4">
    <name type="scientific">Prosthecodimorpha staleyi</name>
    <dbReference type="NCBI Taxonomy" id="2840188"/>
    <lineage>
        <taxon>Bacteria</taxon>
        <taxon>Pseudomonadati</taxon>
        <taxon>Pseudomonadota</taxon>
        <taxon>Alphaproteobacteria</taxon>
        <taxon>Hyphomicrobiales</taxon>
        <taxon>Ancalomicrobiaceae</taxon>
        <taxon>Prosthecodimorpha</taxon>
    </lineage>
</organism>
<dbReference type="Gene3D" id="3.30.420.10">
    <property type="entry name" value="Ribonuclease H-like superfamily/Ribonuclease H"/>
    <property type="match status" value="1"/>
</dbReference>
<protein>
    <submittedName>
        <fullName evidence="3">Mu transposase C-terminal domain-containing protein</fullName>
    </submittedName>
</protein>
<dbReference type="PROSITE" id="PS50994">
    <property type="entry name" value="INTEGRASE"/>
    <property type="match status" value="1"/>
</dbReference>
<dbReference type="InterPro" id="IPR012337">
    <property type="entry name" value="RNaseH-like_sf"/>
</dbReference>
<dbReference type="Proteomes" id="UP000766595">
    <property type="component" value="Unassembled WGS sequence"/>
</dbReference>
<feature type="domain" description="HTH Mu-type" evidence="2">
    <location>
        <begin position="3"/>
        <end position="77"/>
    </location>
</feature>
<comment type="caution">
    <text evidence="3">The sequence shown here is derived from an EMBL/GenBank/DDBJ whole genome shotgun (WGS) entry which is preliminary data.</text>
</comment>
<keyword evidence="4" id="KW-1185">Reference proteome</keyword>
<dbReference type="Gene3D" id="6.10.250.2550">
    <property type="match status" value="1"/>
</dbReference>
<evidence type="ECO:0000313" key="4">
    <source>
        <dbReference type="Proteomes" id="UP000766595"/>
    </source>
</evidence>
<dbReference type="InterPro" id="IPR009004">
    <property type="entry name" value="Transposase_Mu_C"/>
</dbReference>
<dbReference type="InterPro" id="IPR003314">
    <property type="entry name" value="Mu-type_HTH"/>
</dbReference>
<dbReference type="PROSITE" id="PS51702">
    <property type="entry name" value="HTH_MU"/>
    <property type="match status" value="1"/>
</dbReference>